<organism evidence="2">
    <name type="scientific">Albugo laibachii Nc14</name>
    <dbReference type="NCBI Taxonomy" id="890382"/>
    <lineage>
        <taxon>Eukaryota</taxon>
        <taxon>Sar</taxon>
        <taxon>Stramenopiles</taxon>
        <taxon>Oomycota</taxon>
        <taxon>Peronosporomycetes</taxon>
        <taxon>Albuginales</taxon>
        <taxon>Albuginaceae</taxon>
        <taxon>Albugo</taxon>
    </lineage>
</organism>
<evidence type="ECO:0000313" key="2">
    <source>
        <dbReference type="EMBL" id="CCA19529.1"/>
    </source>
</evidence>
<feature type="region of interest" description="Disordered" evidence="1">
    <location>
        <begin position="193"/>
        <end position="231"/>
    </location>
</feature>
<dbReference type="HOGENOM" id="CLU_434400_0_0_1"/>
<reference evidence="2" key="1">
    <citation type="journal article" date="2011" name="PLoS Biol.">
        <title>Gene gain and loss during evolution of obligate parasitism in the white rust pathogen of Arabidopsis thaliana.</title>
        <authorList>
            <person name="Kemen E."/>
            <person name="Gardiner A."/>
            <person name="Schultz-Larsen T."/>
            <person name="Kemen A.C."/>
            <person name="Balmuth A.L."/>
            <person name="Robert-Seilaniantz A."/>
            <person name="Bailey K."/>
            <person name="Holub E."/>
            <person name="Studholme D.J."/>
            <person name="Maclean D."/>
            <person name="Jones J.D."/>
        </authorList>
    </citation>
    <scope>NUCLEOTIDE SEQUENCE</scope>
</reference>
<proteinExistence type="predicted"/>
<feature type="compositionally biased region" description="Basic and acidic residues" evidence="1">
    <location>
        <begin position="516"/>
        <end position="530"/>
    </location>
</feature>
<feature type="compositionally biased region" description="Polar residues" evidence="1">
    <location>
        <begin position="325"/>
        <end position="338"/>
    </location>
</feature>
<feature type="region of interest" description="Disordered" evidence="1">
    <location>
        <begin position="516"/>
        <end position="544"/>
    </location>
</feature>
<feature type="region of interest" description="Disordered" evidence="1">
    <location>
        <begin position="403"/>
        <end position="427"/>
    </location>
</feature>
<evidence type="ECO:0000256" key="1">
    <source>
        <dbReference type="SAM" id="MobiDB-lite"/>
    </source>
</evidence>
<feature type="compositionally biased region" description="Polar residues" evidence="1">
    <location>
        <begin position="408"/>
        <end position="419"/>
    </location>
</feature>
<reference evidence="2" key="2">
    <citation type="submission" date="2011-02" db="EMBL/GenBank/DDBJ databases">
        <authorList>
            <person name="MacLean D."/>
        </authorList>
    </citation>
    <scope>NUCLEOTIDE SEQUENCE</scope>
</reference>
<protein>
    <submittedName>
        <fullName evidence="2">AlNc14C73G4955 protein</fullName>
    </submittedName>
</protein>
<sequence>MLPISPLSKSDRPGTARTSLIDLTGTDSEDENERNREVIDMVSGDDSSDWECNGQFVNESSKRGDVWPSNFLGKKDTMMEDSGSEKDEALPNQKVSRVNDSVCITNEDKLVNKGLSNFYRGIGTEMAKKELDSFLEHVKKSTESAVKAPKKSRGEDLEDGEILEAQRVSPVAEFGKPPLENKVLKPLAEMNTGTQKRIETQERRAPHRCTPMPHGLLHVPSTAPRRHWNPPPSTMGSYVPTHNLQCVSRPVQRPVIIRRPNYVSDPGVLGTIPLQPDVPPNHITPFRHGPFVNGRMNPVSHPRNVARIHLPHPMLGKRVRARKQPNPSLQKRPQTRPITNEVDVEKLRDAALRTKKKESNVVKGSNPVVESPVTSSVKSSISSQEASLSNQKDFVVDGEEIGKKVSDESPNGAVTTKMNSHSKDPVSSKFVEMQDKSDNDKILRPLTAQSQTVVIHLSHENLHTGSSAQISPKRPVLASLKATFRTSTSSPIDQATTINAAIQAMKQKIAEREMTLQRAEQKRDITHSKPDTSLSRTEANLVSQKEPEMVKEKVIWSDAGVTQRVGEIETTMNNVTTIEECEEAIALCKDQYLNTDQKLSQLDEEICQIEALLRKGDNNRGTTTDTIATY</sequence>
<dbReference type="AlphaFoldDB" id="F0WE98"/>
<gene>
    <name evidence="2" type="primary">AlNc14C73G4955</name>
    <name evidence="2" type="ORF">ALNC14_056720</name>
</gene>
<feature type="region of interest" description="Disordered" evidence="1">
    <location>
        <begin position="1"/>
        <end position="34"/>
    </location>
</feature>
<feature type="region of interest" description="Disordered" evidence="1">
    <location>
        <begin position="318"/>
        <end position="342"/>
    </location>
</feature>
<name>F0WE98_9STRA</name>
<feature type="compositionally biased region" description="Polar residues" evidence="1">
    <location>
        <begin position="531"/>
        <end position="543"/>
    </location>
</feature>
<dbReference type="EMBL" id="FR824118">
    <property type="protein sequence ID" value="CCA19529.1"/>
    <property type="molecule type" value="Genomic_DNA"/>
</dbReference>
<accession>F0WE98</accession>